<comment type="caution">
    <text evidence="3">The sequence shown here is derived from an EMBL/GenBank/DDBJ whole genome shotgun (WGS) entry which is preliminary data.</text>
</comment>
<organism evidence="3 4">
    <name type="scientific">Marichromatium gracile</name>
    <name type="common">Chromatium gracile</name>
    <dbReference type="NCBI Taxonomy" id="1048"/>
    <lineage>
        <taxon>Bacteria</taxon>
        <taxon>Pseudomonadati</taxon>
        <taxon>Pseudomonadota</taxon>
        <taxon>Gammaproteobacteria</taxon>
        <taxon>Chromatiales</taxon>
        <taxon>Chromatiaceae</taxon>
        <taxon>Marichromatium</taxon>
    </lineage>
</organism>
<reference evidence="3 4" key="1">
    <citation type="submission" date="2016-02" db="EMBL/GenBank/DDBJ databases">
        <title>Genome sequence of Marichromatium gracile YL-28, a purple sulfur bacterium.</title>
        <authorList>
            <person name="Zhao C."/>
            <person name="Hong X."/>
            <person name="Chen S."/>
            <person name="Yang S."/>
        </authorList>
    </citation>
    <scope>NUCLEOTIDE SEQUENCE [LARGE SCALE GENOMIC DNA]</scope>
    <source>
        <strain evidence="3 4">YL28</strain>
    </source>
</reference>
<evidence type="ECO:0000313" key="3">
    <source>
        <dbReference type="EMBL" id="KXX65092.1"/>
    </source>
</evidence>
<accession>A0ABR5VHM9</accession>
<dbReference type="Proteomes" id="UP000075766">
    <property type="component" value="Unassembled WGS sequence"/>
</dbReference>
<dbReference type="PANTHER" id="PTHR40547">
    <property type="entry name" value="SLL0298 PROTEIN"/>
    <property type="match status" value="1"/>
</dbReference>
<keyword evidence="1" id="KW-0472">Membrane</keyword>
<name>A0ABR5VHM9_MARGR</name>
<sequence length="184" mass="20817">MKKSLKRVMPDPRKILENRQLGIFGKLLQDPNLWHLNRRSVSGAVAVGLFVMYLPPLGHLFIATALAIATRVNLPISVTLIWISNPITIPPMFYGAYALGCWLLDQPVVGFDMHFWIDWRNWLAVLAPLLLGSLVCATLCSVSGYFAIQTLWRWKLVREIQRRRARYRAATSAGTSAPSSSRQR</sequence>
<keyword evidence="3" id="KW-0966">Cell projection</keyword>
<feature type="transmembrane region" description="Helical" evidence="1">
    <location>
        <begin position="123"/>
        <end position="148"/>
    </location>
</feature>
<keyword evidence="1" id="KW-1133">Transmembrane helix</keyword>
<dbReference type="Pfam" id="PF09835">
    <property type="entry name" value="DUF2062"/>
    <property type="match status" value="1"/>
</dbReference>
<evidence type="ECO:0000256" key="1">
    <source>
        <dbReference type="SAM" id="Phobius"/>
    </source>
</evidence>
<dbReference type="EMBL" id="LSYU01000040">
    <property type="protein sequence ID" value="KXX65092.1"/>
    <property type="molecule type" value="Genomic_DNA"/>
</dbReference>
<keyword evidence="1" id="KW-0812">Transmembrane</keyword>
<dbReference type="PANTHER" id="PTHR40547:SF1">
    <property type="entry name" value="SLL0298 PROTEIN"/>
    <property type="match status" value="1"/>
</dbReference>
<dbReference type="InterPro" id="IPR018639">
    <property type="entry name" value="DUF2062"/>
</dbReference>
<evidence type="ECO:0000259" key="2">
    <source>
        <dbReference type="Pfam" id="PF09835"/>
    </source>
</evidence>
<evidence type="ECO:0000313" key="4">
    <source>
        <dbReference type="Proteomes" id="UP000075766"/>
    </source>
</evidence>
<protein>
    <submittedName>
        <fullName evidence="3">Flagellar biosynthesis protein FlhF</fullName>
    </submittedName>
</protein>
<proteinExistence type="predicted"/>
<keyword evidence="3" id="KW-0282">Flagellum</keyword>
<gene>
    <name evidence="3" type="ORF">AY586_11545</name>
</gene>
<feature type="domain" description="DUF2062" evidence="2">
    <location>
        <begin position="23"/>
        <end position="159"/>
    </location>
</feature>
<keyword evidence="4" id="KW-1185">Reference proteome</keyword>
<keyword evidence="3" id="KW-0969">Cilium</keyword>